<dbReference type="AlphaFoldDB" id="A0A8X6L5E4"/>
<keyword evidence="2" id="KW-1185">Reference proteome</keyword>
<comment type="caution">
    <text evidence="1">The sequence shown here is derived from an EMBL/GenBank/DDBJ whole genome shotgun (WGS) entry which is preliminary data.</text>
</comment>
<protein>
    <submittedName>
        <fullName evidence="1">Uncharacterized protein</fullName>
    </submittedName>
</protein>
<name>A0A8X6L5E4_TRICU</name>
<evidence type="ECO:0000313" key="1">
    <source>
        <dbReference type="EMBL" id="GFQ96016.1"/>
    </source>
</evidence>
<sequence length="82" mass="9200">MVLGTVSPERNGHFPPTLFFLTGKNDNSLGAMIGNLISIFSWPFPRTLFLLLGDTFDTAISSKTDRQWKRFLQCCCGLQDSK</sequence>
<reference evidence="1" key="1">
    <citation type="submission" date="2020-07" db="EMBL/GenBank/DDBJ databases">
        <title>Multicomponent nature underlies the extraordinary mechanical properties of spider dragline silk.</title>
        <authorList>
            <person name="Kono N."/>
            <person name="Nakamura H."/>
            <person name="Mori M."/>
            <person name="Yoshida Y."/>
            <person name="Ohtoshi R."/>
            <person name="Malay A.D."/>
            <person name="Moran D.A.P."/>
            <person name="Tomita M."/>
            <person name="Numata K."/>
            <person name="Arakawa K."/>
        </authorList>
    </citation>
    <scope>NUCLEOTIDE SEQUENCE</scope>
</reference>
<dbReference type="Proteomes" id="UP000887116">
    <property type="component" value="Unassembled WGS sequence"/>
</dbReference>
<dbReference type="EMBL" id="BMAO01004635">
    <property type="protein sequence ID" value="GFQ96016.1"/>
    <property type="molecule type" value="Genomic_DNA"/>
</dbReference>
<evidence type="ECO:0000313" key="2">
    <source>
        <dbReference type="Proteomes" id="UP000887116"/>
    </source>
</evidence>
<accession>A0A8X6L5E4</accession>
<gene>
    <name evidence="1" type="ORF">TNCT_334601</name>
</gene>
<organism evidence="1 2">
    <name type="scientific">Trichonephila clavata</name>
    <name type="common">Joro spider</name>
    <name type="synonym">Nephila clavata</name>
    <dbReference type="NCBI Taxonomy" id="2740835"/>
    <lineage>
        <taxon>Eukaryota</taxon>
        <taxon>Metazoa</taxon>
        <taxon>Ecdysozoa</taxon>
        <taxon>Arthropoda</taxon>
        <taxon>Chelicerata</taxon>
        <taxon>Arachnida</taxon>
        <taxon>Araneae</taxon>
        <taxon>Araneomorphae</taxon>
        <taxon>Entelegynae</taxon>
        <taxon>Araneoidea</taxon>
        <taxon>Nephilidae</taxon>
        <taxon>Trichonephila</taxon>
    </lineage>
</organism>
<proteinExistence type="predicted"/>